<evidence type="ECO:0000256" key="4">
    <source>
        <dbReference type="PIRSR" id="PIRSR617939-2"/>
    </source>
</evidence>
<name>A0AAN6ZYS1_9PEZI</name>
<protein>
    <recommendedName>
        <fullName evidence="1">gamma-glutamylcyclotransferase</fullName>
        <ecNumber evidence="1">4.3.2.9</ecNumber>
    </recommendedName>
</protein>
<evidence type="ECO:0000256" key="2">
    <source>
        <dbReference type="ARBA" id="ARBA00023239"/>
    </source>
</evidence>
<dbReference type="Proteomes" id="UP001302745">
    <property type="component" value="Unassembled WGS sequence"/>
</dbReference>
<evidence type="ECO:0000256" key="3">
    <source>
        <dbReference type="PIRSR" id="PIRSR617939-1"/>
    </source>
</evidence>
<dbReference type="InterPro" id="IPR017939">
    <property type="entry name" value="G-Glutamylcylcotransferase"/>
</dbReference>
<feature type="region of interest" description="Disordered" evidence="5">
    <location>
        <begin position="1"/>
        <end position="33"/>
    </location>
</feature>
<gene>
    <name evidence="6" type="ORF">C8A00DRAFT_14989</name>
</gene>
<reference evidence="6" key="2">
    <citation type="submission" date="2023-05" db="EMBL/GenBank/DDBJ databases">
        <authorList>
            <consortium name="Lawrence Berkeley National Laboratory"/>
            <person name="Steindorff A."/>
            <person name="Hensen N."/>
            <person name="Bonometti L."/>
            <person name="Westerberg I."/>
            <person name="Brannstrom I.O."/>
            <person name="Guillou S."/>
            <person name="Cros-Aarteil S."/>
            <person name="Calhoun S."/>
            <person name="Haridas S."/>
            <person name="Kuo A."/>
            <person name="Mondo S."/>
            <person name="Pangilinan J."/>
            <person name="Riley R."/>
            <person name="Labutti K."/>
            <person name="Andreopoulos B."/>
            <person name="Lipzen A."/>
            <person name="Chen C."/>
            <person name="Yanf M."/>
            <person name="Daum C."/>
            <person name="Ng V."/>
            <person name="Clum A."/>
            <person name="Ohm R."/>
            <person name="Martin F."/>
            <person name="Silar P."/>
            <person name="Natvig D."/>
            <person name="Lalanne C."/>
            <person name="Gautier V."/>
            <person name="Ament-Velasquez S.L."/>
            <person name="Kruys A."/>
            <person name="Hutchinson M.I."/>
            <person name="Powell A.J."/>
            <person name="Barry K."/>
            <person name="Miller A.N."/>
            <person name="Grigoriev I.V."/>
            <person name="Debuchy R."/>
            <person name="Gladieux P."/>
            <person name="Thoren M.H."/>
            <person name="Johannesson H."/>
        </authorList>
    </citation>
    <scope>NUCLEOTIDE SEQUENCE</scope>
    <source>
        <strain evidence="6">CBS 538.74</strain>
    </source>
</reference>
<evidence type="ECO:0000256" key="1">
    <source>
        <dbReference type="ARBA" id="ARBA00012346"/>
    </source>
</evidence>
<keyword evidence="7" id="KW-1185">Reference proteome</keyword>
<evidence type="ECO:0000313" key="6">
    <source>
        <dbReference type="EMBL" id="KAK4153861.1"/>
    </source>
</evidence>
<feature type="binding site" evidence="4">
    <location>
        <position position="172"/>
    </location>
    <ligand>
        <name>substrate</name>
    </ligand>
</feature>
<feature type="active site" description="Proton acceptor" evidence="3">
    <location>
        <position position="127"/>
    </location>
</feature>
<dbReference type="GO" id="GO:0003839">
    <property type="term" value="F:gamma-glutamylcyclotransferase activity"/>
    <property type="evidence" value="ECO:0007669"/>
    <property type="project" value="UniProtKB-EC"/>
</dbReference>
<dbReference type="EC" id="4.3.2.9" evidence="1"/>
<dbReference type="InterPro" id="IPR013024">
    <property type="entry name" value="GGCT-like"/>
</dbReference>
<evidence type="ECO:0000313" key="7">
    <source>
        <dbReference type="Proteomes" id="UP001302745"/>
    </source>
</evidence>
<dbReference type="AlphaFoldDB" id="A0AAN6ZYS1"/>
<dbReference type="CDD" id="cd06661">
    <property type="entry name" value="GGCT_like"/>
    <property type="match status" value="1"/>
</dbReference>
<dbReference type="PANTHER" id="PTHR12935:SF0">
    <property type="entry name" value="GAMMA-GLUTAMYLCYCLOTRANSFERASE"/>
    <property type="match status" value="1"/>
</dbReference>
<organism evidence="6 7">
    <name type="scientific">Chaetomidium leptoderma</name>
    <dbReference type="NCBI Taxonomy" id="669021"/>
    <lineage>
        <taxon>Eukaryota</taxon>
        <taxon>Fungi</taxon>
        <taxon>Dikarya</taxon>
        <taxon>Ascomycota</taxon>
        <taxon>Pezizomycotina</taxon>
        <taxon>Sordariomycetes</taxon>
        <taxon>Sordariomycetidae</taxon>
        <taxon>Sordariales</taxon>
        <taxon>Chaetomiaceae</taxon>
        <taxon>Chaetomidium</taxon>
    </lineage>
</organism>
<keyword evidence="2" id="KW-0456">Lyase</keyword>
<reference evidence="6" key="1">
    <citation type="journal article" date="2023" name="Mol. Phylogenet. Evol.">
        <title>Genome-scale phylogeny and comparative genomics of the fungal order Sordariales.</title>
        <authorList>
            <person name="Hensen N."/>
            <person name="Bonometti L."/>
            <person name="Westerberg I."/>
            <person name="Brannstrom I.O."/>
            <person name="Guillou S."/>
            <person name="Cros-Aarteil S."/>
            <person name="Calhoun S."/>
            <person name="Haridas S."/>
            <person name="Kuo A."/>
            <person name="Mondo S."/>
            <person name="Pangilinan J."/>
            <person name="Riley R."/>
            <person name="LaButti K."/>
            <person name="Andreopoulos B."/>
            <person name="Lipzen A."/>
            <person name="Chen C."/>
            <person name="Yan M."/>
            <person name="Daum C."/>
            <person name="Ng V."/>
            <person name="Clum A."/>
            <person name="Steindorff A."/>
            <person name="Ohm R.A."/>
            <person name="Martin F."/>
            <person name="Silar P."/>
            <person name="Natvig D.O."/>
            <person name="Lalanne C."/>
            <person name="Gautier V."/>
            <person name="Ament-Velasquez S.L."/>
            <person name="Kruys A."/>
            <person name="Hutchinson M.I."/>
            <person name="Powell A.J."/>
            <person name="Barry K."/>
            <person name="Miller A.N."/>
            <person name="Grigoriev I.V."/>
            <person name="Debuchy R."/>
            <person name="Gladieux P."/>
            <person name="Hiltunen Thoren M."/>
            <person name="Johannesson H."/>
        </authorList>
    </citation>
    <scope>NUCLEOTIDE SEQUENCE</scope>
    <source>
        <strain evidence="6">CBS 538.74</strain>
    </source>
</reference>
<comment type="caution">
    <text evidence="6">The sequence shown here is derived from an EMBL/GenBank/DDBJ whole genome shotgun (WGS) entry which is preliminary data.</text>
</comment>
<dbReference type="PANTHER" id="PTHR12935">
    <property type="entry name" value="GAMMA-GLUTAMYLCYCLOTRANSFERASE"/>
    <property type="match status" value="1"/>
</dbReference>
<accession>A0AAN6ZYS1</accession>
<dbReference type="EMBL" id="MU856928">
    <property type="protein sequence ID" value="KAK4153861.1"/>
    <property type="molecule type" value="Genomic_DNA"/>
</dbReference>
<proteinExistence type="predicted"/>
<evidence type="ECO:0000256" key="5">
    <source>
        <dbReference type="SAM" id="MobiDB-lite"/>
    </source>
</evidence>
<dbReference type="Gene3D" id="3.10.490.10">
    <property type="entry name" value="Gamma-glutamyl cyclotransferase-like"/>
    <property type="match status" value="1"/>
</dbReference>
<sequence length="272" mass="30288">MDAFGGSSATGTLPAQQPPVRRTQNGTPLHAREGEGVSSAKWYFAYGANMSPAVFLGRRQIQPLRTEVARIPRWGLCFNVLGIPYAEPGNGGLRRLDDDEVASERAAVHGIAYLLTADDLRRIVLSEGGGVGYKVTQLDGVVLKDGLTVPMNTLMGRHKLGRAGERLPSERYKNVLARAASEQGLPDWYQQRLENQPTFKPRDTRWYQLGVKLFLPFWIKMAILVEKAAHRLQTADGHAPAWFLAGFDVLFWIMWTYHDCIHSVIFGRGDGL</sequence>